<evidence type="ECO:0000313" key="1">
    <source>
        <dbReference type="Proteomes" id="UP000515211"/>
    </source>
</evidence>
<sequence>MEVARFSNGIHICQRKYVLDILKDFGYLDYKPVSTPMDYTCASKLSRDSSTALAYHTSYRQLVGRLLYLTNTRLDIVYAIGQLNNDLKLTGFADADWTTCTDTRKSITGHCFYLGSSLISWKSKKQSTVARSSSEAEYRALALATCQAQWISFIMHDLR</sequence>
<dbReference type="CDD" id="cd09272">
    <property type="entry name" value="RNase_HI_RT_Ty1"/>
    <property type="match status" value="1"/>
</dbReference>
<reference evidence="2" key="2">
    <citation type="submission" date="2025-08" db="UniProtKB">
        <authorList>
            <consortium name="RefSeq"/>
        </authorList>
    </citation>
    <scope>IDENTIFICATION</scope>
    <source>
        <tissue evidence="2">Whole plant</tissue>
    </source>
</reference>
<keyword evidence="1" id="KW-1185">Reference proteome</keyword>
<gene>
    <name evidence="2" type="primary">LOC107460868</name>
</gene>
<proteinExistence type="predicted"/>
<accession>A0A6P4C0P8</accession>
<dbReference type="KEGG" id="adu:107460868"/>
<dbReference type="Proteomes" id="UP000515211">
    <property type="component" value="Chromosome 8"/>
</dbReference>
<organism evidence="1 2">
    <name type="scientific">Arachis duranensis</name>
    <name type="common">Wild peanut</name>
    <dbReference type="NCBI Taxonomy" id="130453"/>
    <lineage>
        <taxon>Eukaryota</taxon>
        <taxon>Viridiplantae</taxon>
        <taxon>Streptophyta</taxon>
        <taxon>Embryophyta</taxon>
        <taxon>Tracheophyta</taxon>
        <taxon>Spermatophyta</taxon>
        <taxon>Magnoliopsida</taxon>
        <taxon>eudicotyledons</taxon>
        <taxon>Gunneridae</taxon>
        <taxon>Pentapetalae</taxon>
        <taxon>rosids</taxon>
        <taxon>fabids</taxon>
        <taxon>Fabales</taxon>
        <taxon>Fabaceae</taxon>
        <taxon>Papilionoideae</taxon>
        <taxon>50 kb inversion clade</taxon>
        <taxon>dalbergioids sensu lato</taxon>
        <taxon>Dalbergieae</taxon>
        <taxon>Pterocarpus clade</taxon>
        <taxon>Arachis</taxon>
    </lineage>
</organism>
<evidence type="ECO:0000313" key="2">
    <source>
        <dbReference type="RefSeq" id="XP_015934771.1"/>
    </source>
</evidence>
<protein>
    <submittedName>
        <fullName evidence="2">Uncharacterized mitochondrial protein AtMg00810-like</fullName>
    </submittedName>
</protein>
<reference evidence="1" key="1">
    <citation type="journal article" date="2016" name="Nat. Genet.">
        <title>The genome sequences of Arachis duranensis and Arachis ipaensis, the diploid ancestors of cultivated peanut.</title>
        <authorList>
            <person name="Bertioli D.J."/>
            <person name="Cannon S.B."/>
            <person name="Froenicke L."/>
            <person name="Huang G."/>
            <person name="Farmer A.D."/>
            <person name="Cannon E.K."/>
            <person name="Liu X."/>
            <person name="Gao D."/>
            <person name="Clevenger J."/>
            <person name="Dash S."/>
            <person name="Ren L."/>
            <person name="Moretzsohn M.C."/>
            <person name="Shirasawa K."/>
            <person name="Huang W."/>
            <person name="Vidigal B."/>
            <person name="Abernathy B."/>
            <person name="Chu Y."/>
            <person name="Niederhuth C.E."/>
            <person name="Umale P."/>
            <person name="Araujo A.C."/>
            <person name="Kozik A."/>
            <person name="Kim K.D."/>
            <person name="Burow M.D."/>
            <person name="Varshney R.K."/>
            <person name="Wang X."/>
            <person name="Zhang X."/>
            <person name="Barkley N."/>
            <person name="Guimaraes P.M."/>
            <person name="Isobe S."/>
            <person name="Guo B."/>
            <person name="Liao B."/>
            <person name="Stalker H.T."/>
            <person name="Schmitz R.J."/>
            <person name="Scheffler B.E."/>
            <person name="Leal-Bertioli S.C."/>
            <person name="Xun X."/>
            <person name="Jackson S.A."/>
            <person name="Michelmore R."/>
            <person name="Ozias-Akins P."/>
        </authorList>
    </citation>
    <scope>NUCLEOTIDE SEQUENCE [LARGE SCALE GENOMIC DNA]</scope>
    <source>
        <strain evidence="1">cv. V14167</strain>
    </source>
</reference>
<dbReference type="PANTHER" id="PTHR11439">
    <property type="entry name" value="GAG-POL-RELATED RETROTRANSPOSON"/>
    <property type="match status" value="1"/>
</dbReference>
<dbReference type="GeneID" id="107460868"/>
<dbReference type="AlphaFoldDB" id="A0A6P4C0P8"/>
<dbReference type="PANTHER" id="PTHR11439:SF498">
    <property type="entry name" value="DNAK FAMILY PROTEIN"/>
    <property type="match status" value="1"/>
</dbReference>
<dbReference type="RefSeq" id="XP_015934771.1">
    <property type="nucleotide sequence ID" value="XM_016079285.1"/>
</dbReference>
<name>A0A6P4C0P8_ARADU</name>